<evidence type="ECO:0000256" key="1">
    <source>
        <dbReference type="ARBA" id="ARBA00004561"/>
    </source>
</evidence>
<sequence>MIRVLLFAVIAITSNSAFAVSCVSGCNVSEYSTLSGQLSKSENRIGMTKDASEIILTNLARLKWNSGQAQTWATYLNGNIPSSNTSSGSWNYSKIDDYISVALSVVNNCRTLYVPYNVSTLDNVCGVRSYTDGEETAVATRKYQTRIRIDKAIISGTYVNNIFVGEFGFCQPQNCSTKQVVISKLYLNLSMTVPQSCTINSGQVVNIDFDNIPASGFKEAGKKAEGVSSISRNLSIKCDNMDASADLTMRLQADSVKGNAIVSNNKSVGFVVASSSGSELTPNNISSFIPFKLNGNSDANVTISVYPVSTDGNTPNEGSVTSSGFLRVDFP</sequence>
<evidence type="ECO:0000313" key="6">
    <source>
        <dbReference type="EMBL" id="WIV86921.1"/>
    </source>
</evidence>
<reference evidence="6 7" key="1">
    <citation type="submission" date="2023-06" db="EMBL/GenBank/DDBJ databases">
        <title>Proteus appendicitidis sp. nov., isolated from the appendiceal pus of an appendicitis patient in Yongzhou, China.</title>
        <authorList>
            <person name="Cai X."/>
        </authorList>
    </citation>
    <scope>NUCLEOTIDE SEQUENCE [LARGE SCALE GENOMIC DNA]</scope>
    <source>
        <strain evidence="6 7">HZ0627</strain>
    </source>
</reference>
<proteinExistence type="predicted"/>
<dbReference type="PROSITE" id="PS51257">
    <property type="entry name" value="PROKAR_LIPOPROTEIN"/>
    <property type="match status" value="1"/>
</dbReference>
<keyword evidence="2 4" id="KW-0732">Signal</keyword>
<gene>
    <name evidence="6" type="ORF">QQS39_10530</name>
</gene>
<dbReference type="InterPro" id="IPR000259">
    <property type="entry name" value="Adhesion_dom_fimbrial"/>
</dbReference>
<dbReference type="Pfam" id="PF00419">
    <property type="entry name" value="Fimbrial"/>
    <property type="match status" value="1"/>
</dbReference>
<feature type="signal peptide" evidence="4">
    <location>
        <begin position="1"/>
        <end position="19"/>
    </location>
</feature>
<name>A0ABY8Y438_9GAMM</name>
<dbReference type="SUPFAM" id="SSF49401">
    <property type="entry name" value="Bacterial adhesins"/>
    <property type="match status" value="1"/>
</dbReference>
<accession>A0ABY8Y438</accession>
<protein>
    <submittedName>
        <fullName evidence="6">Fimbrial protein</fullName>
    </submittedName>
</protein>
<dbReference type="InterPro" id="IPR050263">
    <property type="entry name" value="Bact_Fimbrial_Adh_Pro"/>
</dbReference>
<keyword evidence="3" id="KW-0281">Fimbrium</keyword>
<dbReference type="InterPro" id="IPR008966">
    <property type="entry name" value="Adhesion_dom_sf"/>
</dbReference>
<evidence type="ECO:0000259" key="5">
    <source>
        <dbReference type="Pfam" id="PF00419"/>
    </source>
</evidence>
<evidence type="ECO:0000313" key="7">
    <source>
        <dbReference type="Proteomes" id="UP001226651"/>
    </source>
</evidence>
<dbReference type="EMBL" id="CP127389">
    <property type="protein sequence ID" value="WIV86921.1"/>
    <property type="molecule type" value="Genomic_DNA"/>
</dbReference>
<organism evidence="6 7">
    <name type="scientific">Proteus appendicitidis</name>
    <dbReference type="NCBI Taxonomy" id="3034648"/>
    <lineage>
        <taxon>Bacteria</taxon>
        <taxon>Pseudomonadati</taxon>
        <taxon>Pseudomonadota</taxon>
        <taxon>Gammaproteobacteria</taxon>
        <taxon>Enterobacterales</taxon>
        <taxon>Morganellaceae</taxon>
        <taxon>Proteus</taxon>
    </lineage>
</organism>
<feature type="chain" id="PRO_5046684031" evidence="4">
    <location>
        <begin position="20"/>
        <end position="331"/>
    </location>
</feature>
<dbReference type="Proteomes" id="UP001226651">
    <property type="component" value="Chromosome"/>
</dbReference>
<dbReference type="PANTHER" id="PTHR33420">
    <property type="entry name" value="FIMBRIAL SUBUNIT ELFA-RELATED"/>
    <property type="match status" value="1"/>
</dbReference>
<keyword evidence="7" id="KW-1185">Reference proteome</keyword>
<comment type="subcellular location">
    <subcellularLocation>
        <location evidence="1">Fimbrium</location>
    </subcellularLocation>
</comment>
<feature type="domain" description="Fimbrial-type adhesion" evidence="5">
    <location>
        <begin position="189"/>
        <end position="330"/>
    </location>
</feature>
<dbReference type="Gene3D" id="2.60.40.1090">
    <property type="entry name" value="Fimbrial-type adhesion domain"/>
    <property type="match status" value="1"/>
</dbReference>
<dbReference type="RefSeq" id="WP_285804481.1">
    <property type="nucleotide sequence ID" value="NZ_CP127389.1"/>
</dbReference>
<evidence type="ECO:0000256" key="2">
    <source>
        <dbReference type="ARBA" id="ARBA00022729"/>
    </source>
</evidence>
<evidence type="ECO:0000256" key="3">
    <source>
        <dbReference type="ARBA" id="ARBA00023263"/>
    </source>
</evidence>
<evidence type="ECO:0000256" key="4">
    <source>
        <dbReference type="SAM" id="SignalP"/>
    </source>
</evidence>
<dbReference type="PANTHER" id="PTHR33420:SF31">
    <property type="entry name" value="TYPE 1 FIMBRIN D-MANNOSE SPECIFIC ADHESIN"/>
    <property type="match status" value="1"/>
</dbReference>
<dbReference type="InterPro" id="IPR036937">
    <property type="entry name" value="Adhesion_dom_fimbrial_sf"/>
</dbReference>